<name>A0A139AHF4_GONPJ</name>
<keyword evidence="2" id="KW-1185">Reference proteome</keyword>
<sequence>MASIFRSLSNILGGGNSADGALNVPEEAFPPGTEFAPDACFNCPSDCDEKLKVPADILKEIDFKEPIANSVKPYDRHVFVRVDNSLTWPSQVEKLPIIEAAAKCVKDKSLRKQRILLSAADATPFAGESPRPEGTFSALLYPDGLEVDVTIANAESKLAELLQYADQAKAAPDTLLPAGITKISAEKFLFVCGHQKRDDRCGVVGPSLVSALRESSAKLNLDSSIKVLACSHVGGHKYAGNLIAYPAGVWLGRVAPYHAEVVLREVVQGGKVIRGLWRGQLGWCKGDEK</sequence>
<dbReference type="CDD" id="cd03062">
    <property type="entry name" value="TRX_Fd_Sucrase"/>
    <property type="match status" value="1"/>
</dbReference>
<dbReference type="PANTHER" id="PTHR31902">
    <property type="entry name" value="ACTIN PATCHES DISTAL PROTEIN 1"/>
    <property type="match status" value="1"/>
</dbReference>
<gene>
    <name evidence="1" type="ORF">M427DRAFT_134861</name>
</gene>
<protein>
    <recommendedName>
        <fullName evidence="3">Sucraseferredoxin-like protein</fullName>
    </recommendedName>
</protein>
<organism evidence="1 2">
    <name type="scientific">Gonapodya prolifera (strain JEL478)</name>
    <name type="common">Monoblepharis prolifera</name>
    <dbReference type="NCBI Taxonomy" id="1344416"/>
    <lineage>
        <taxon>Eukaryota</taxon>
        <taxon>Fungi</taxon>
        <taxon>Fungi incertae sedis</taxon>
        <taxon>Chytridiomycota</taxon>
        <taxon>Chytridiomycota incertae sedis</taxon>
        <taxon>Monoblepharidomycetes</taxon>
        <taxon>Monoblepharidales</taxon>
        <taxon>Gonapodyaceae</taxon>
        <taxon>Gonapodya</taxon>
    </lineage>
</organism>
<evidence type="ECO:0008006" key="3">
    <source>
        <dbReference type="Google" id="ProtNLM"/>
    </source>
</evidence>
<dbReference type="InterPro" id="IPR009737">
    <property type="entry name" value="Aim32/Apd1-like"/>
</dbReference>
<evidence type="ECO:0000313" key="1">
    <source>
        <dbReference type="EMBL" id="KXS15843.1"/>
    </source>
</evidence>
<proteinExistence type="predicted"/>
<dbReference type="OrthoDB" id="10253744at2759"/>
<dbReference type="STRING" id="1344416.A0A139AHF4"/>
<dbReference type="Proteomes" id="UP000070544">
    <property type="component" value="Unassembled WGS sequence"/>
</dbReference>
<reference evidence="1 2" key="1">
    <citation type="journal article" date="2015" name="Genome Biol. Evol.">
        <title>Phylogenomic analyses indicate that early fungi evolved digesting cell walls of algal ancestors of land plants.</title>
        <authorList>
            <person name="Chang Y."/>
            <person name="Wang S."/>
            <person name="Sekimoto S."/>
            <person name="Aerts A.L."/>
            <person name="Choi C."/>
            <person name="Clum A."/>
            <person name="LaButti K.M."/>
            <person name="Lindquist E.A."/>
            <person name="Yee Ngan C."/>
            <person name="Ohm R.A."/>
            <person name="Salamov A.A."/>
            <person name="Grigoriev I.V."/>
            <person name="Spatafora J.W."/>
            <person name="Berbee M.L."/>
        </authorList>
    </citation>
    <scope>NUCLEOTIDE SEQUENCE [LARGE SCALE GENOMIC DNA]</scope>
    <source>
        <strain evidence="1 2">JEL478</strain>
    </source>
</reference>
<dbReference type="EMBL" id="KQ965759">
    <property type="protein sequence ID" value="KXS15843.1"/>
    <property type="molecule type" value="Genomic_DNA"/>
</dbReference>
<dbReference type="OMA" id="RFTICEG"/>
<accession>A0A139AHF4</accession>
<dbReference type="Gene3D" id="3.40.30.10">
    <property type="entry name" value="Glutaredoxin"/>
    <property type="match status" value="1"/>
</dbReference>
<dbReference type="SUPFAM" id="SSF52833">
    <property type="entry name" value="Thioredoxin-like"/>
    <property type="match status" value="1"/>
</dbReference>
<dbReference type="InterPro" id="IPR036249">
    <property type="entry name" value="Thioredoxin-like_sf"/>
</dbReference>
<dbReference type="Pfam" id="PF06999">
    <property type="entry name" value="Suc_Fer-like"/>
    <property type="match status" value="1"/>
</dbReference>
<dbReference type="AlphaFoldDB" id="A0A139AHF4"/>
<evidence type="ECO:0000313" key="2">
    <source>
        <dbReference type="Proteomes" id="UP000070544"/>
    </source>
</evidence>
<dbReference type="PANTHER" id="PTHR31902:SF14">
    <property type="entry name" value="ACTIN PATCHES DISTAL PROTEIN 1"/>
    <property type="match status" value="1"/>
</dbReference>